<comment type="similarity">
    <text evidence="3">Belongs to the purine nucleoside phosphorylase YfiH/LACC1 family.</text>
</comment>
<dbReference type="SUPFAM" id="SSF64438">
    <property type="entry name" value="CNF1/YfiH-like putative cysteine hydrolases"/>
    <property type="match status" value="1"/>
</dbReference>
<evidence type="ECO:0000256" key="7">
    <source>
        <dbReference type="ARBA" id="ARBA00022833"/>
    </source>
</evidence>
<keyword evidence="7" id="KW-0862">Zinc</keyword>
<evidence type="ECO:0000256" key="11">
    <source>
        <dbReference type="ARBA" id="ARBA00049893"/>
    </source>
</evidence>
<evidence type="ECO:0000256" key="5">
    <source>
        <dbReference type="ARBA" id="ARBA00022723"/>
    </source>
</evidence>
<dbReference type="GO" id="GO:0005507">
    <property type="term" value="F:copper ion binding"/>
    <property type="evidence" value="ECO:0007669"/>
    <property type="project" value="TreeGrafter"/>
</dbReference>
<evidence type="ECO:0000256" key="3">
    <source>
        <dbReference type="ARBA" id="ARBA00007353"/>
    </source>
</evidence>
<evidence type="ECO:0000256" key="1">
    <source>
        <dbReference type="ARBA" id="ARBA00000553"/>
    </source>
</evidence>
<evidence type="ECO:0000256" key="4">
    <source>
        <dbReference type="ARBA" id="ARBA00022679"/>
    </source>
</evidence>
<name>A0A3N1HKL9_9ACTN</name>
<evidence type="ECO:0008006" key="14">
    <source>
        <dbReference type="Google" id="ProtNLM"/>
    </source>
</evidence>
<accession>A0A3N1HKL9</accession>
<dbReference type="Proteomes" id="UP000276232">
    <property type="component" value="Unassembled WGS sequence"/>
</dbReference>
<proteinExistence type="inferred from homology"/>
<keyword evidence="5" id="KW-0479">Metal-binding</keyword>
<comment type="catalytic activity">
    <reaction evidence="9">
        <text>adenosine + H2O + H(+) = inosine + NH4(+)</text>
        <dbReference type="Rhea" id="RHEA:24408"/>
        <dbReference type="ChEBI" id="CHEBI:15377"/>
        <dbReference type="ChEBI" id="CHEBI:15378"/>
        <dbReference type="ChEBI" id="CHEBI:16335"/>
        <dbReference type="ChEBI" id="CHEBI:17596"/>
        <dbReference type="ChEBI" id="CHEBI:28938"/>
        <dbReference type="EC" id="3.5.4.4"/>
    </reaction>
    <physiologicalReaction direction="left-to-right" evidence="9">
        <dbReference type="Rhea" id="RHEA:24409"/>
    </physiologicalReaction>
</comment>
<evidence type="ECO:0000256" key="6">
    <source>
        <dbReference type="ARBA" id="ARBA00022801"/>
    </source>
</evidence>
<dbReference type="FunCoup" id="A0A3N1HKL9">
    <property type="interactions" value="72"/>
</dbReference>
<dbReference type="GO" id="GO:0016787">
    <property type="term" value="F:hydrolase activity"/>
    <property type="evidence" value="ECO:0007669"/>
    <property type="project" value="UniProtKB-KW"/>
</dbReference>
<dbReference type="PANTHER" id="PTHR30616">
    <property type="entry name" value="UNCHARACTERIZED PROTEIN YFIH"/>
    <property type="match status" value="1"/>
</dbReference>
<comment type="function">
    <text evidence="2">Purine nucleoside enzyme that catalyzes the phosphorolysis of adenosine and inosine nucleosides, yielding D-ribose 1-phosphate and the respective free bases, adenine and hypoxanthine. Also catalyzes the phosphorolysis of S-methyl-5'-thioadenosine into adenine and S-methyl-5-thio-alpha-D-ribose 1-phosphate. Also has adenosine deaminase activity.</text>
</comment>
<evidence type="ECO:0000256" key="8">
    <source>
        <dbReference type="ARBA" id="ARBA00023008"/>
    </source>
</evidence>
<comment type="caution">
    <text evidence="12">The sequence shown here is derived from an EMBL/GenBank/DDBJ whole genome shotgun (WGS) entry which is preliminary data.</text>
</comment>
<protein>
    <recommendedName>
        <fullName evidence="14">Purine nucleoside phosphorylase</fullName>
    </recommendedName>
</protein>
<dbReference type="Gene3D" id="3.60.140.10">
    <property type="entry name" value="CNF1/YfiH-like putative cysteine hydrolases"/>
    <property type="match status" value="1"/>
</dbReference>
<evidence type="ECO:0000256" key="2">
    <source>
        <dbReference type="ARBA" id="ARBA00003215"/>
    </source>
</evidence>
<dbReference type="InterPro" id="IPR011324">
    <property type="entry name" value="Cytotoxic_necrot_fac-like_cat"/>
</dbReference>
<dbReference type="InParanoid" id="A0A3N1HKL9"/>
<evidence type="ECO:0000313" key="12">
    <source>
        <dbReference type="EMBL" id="ROP43083.1"/>
    </source>
</evidence>
<comment type="catalytic activity">
    <reaction evidence="1">
        <text>inosine + phosphate = alpha-D-ribose 1-phosphate + hypoxanthine</text>
        <dbReference type="Rhea" id="RHEA:27646"/>
        <dbReference type="ChEBI" id="CHEBI:17368"/>
        <dbReference type="ChEBI" id="CHEBI:17596"/>
        <dbReference type="ChEBI" id="CHEBI:43474"/>
        <dbReference type="ChEBI" id="CHEBI:57720"/>
        <dbReference type="EC" id="2.4.2.1"/>
    </reaction>
    <physiologicalReaction direction="left-to-right" evidence="1">
        <dbReference type="Rhea" id="RHEA:27647"/>
    </physiologicalReaction>
</comment>
<evidence type="ECO:0000256" key="9">
    <source>
        <dbReference type="ARBA" id="ARBA00047989"/>
    </source>
</evidence>
<comment type="catalytic activity">
    <reaction evidence="10">
        <text>adenosine + phosphate = alpha-D-ribose 1-phosphate + adenine</text>
        <dbReference type="Rhea" id="RHEA:27642"/>
        <dbReference type="ChEBI" id="CHEBI:16335"/>
        <dbReference type="ChEBI" id="CHEBI:16708"/>
        <dbReference type="ChEBI" id="CHEBI:43474"/>
        <dbReference type="ChEBI" id="CHEBI:57720"/>
        <dbReference type="EC" id="2.4.2.1"/>
    </reaction>
    <physiologicalReaction direction="left-to-right" evidence="10">
        <dbReference type="Rhea" id="RHEA:27643"/>
    </physiologicalReaction>
</comment>
<evidence type="ECO:0000313" key="13">
    <source>
        <dbReference type="Proteomes" id="UP000276232"/>
    </source>
</evidence>
<dbReference type="InterPro" id="IPR003730">
    <property type="entry name" value="Cu_polyphenol_OxRdtase"/>
</dbReference>
<dbReference type="PANTHER" id="PTHR30616:SF2">
    <property type="entry name" value="PURINE NUCLEOSIDE PHOSPHORYLASE LACC1"/>
    <property type="match status" value="1"/>
</dbReference>
<dbReference type="EMBL" id="RJKN01000004">
    <property type="protein sequence ID" value="ROP43083.1"/>
    <property type="molecule type" value="Genomic_DNA"/>
</dbReference>
<keyword evidence="4" id="KW-0808">Transferase</keyword>
<keyword evidence="8" id="KW-0186">Copper</keyword>
<dbReference type="GO" id="GO:0017061">
    <property type="term" value="F:S-methyl-5-thioadenosine phosphorylase activity"/>
    <property type="evidence" value="ECO:0007669"/>
    <property type="project" value="UniProtKB-EC"/>
</dbReference>
<dbReference type="Pfam" id="PF02578">
    <property type="entry name" value="Cu-oxidase_4"/>
    <property type="match status" value="1"/>
</dbReference>
<dbReference type="CDD" id="cd16833">
    <property type="entry name" value="YfiH"/>
    <property type="match status" value="1"/>
</dbReference>
<keyword evidence="6" id="KW-0378">Hydrolase</keyword>
<keyword evidence="13" id="KW-1185">Reference proteome</keyword>
<reference evidence="12 13" key="1">
    <citation type="journal article" date="2015" name="Stand. Genomic Sci.">
        <title>Genomic Encyclopedia of Bacterial and Archaeal Type Strains, Phase III: the genomes of soil and plant-associated and newly described type strains.</title>
        <authorList>
            <person name="Whitman W.B."/>
            <person name="Woyke T."/>
            <person name="Klenk H.P."/>
            <person name="Zhou Y."/>
            <person name="Lilburn T.G."/>
            <person name="Beck B.J."/>
            <person name="De Vos P."/>
            <person name="Vandamme P."/>
            <person name="Eisen J.A."/>
            <person name="Garrity G."/>
            <person name="Hugenholtz P."/>
            <person name="Kyrpides N.C."/>
        </authorList>
    </citation>
    <scope>NUCLEOTIDE SEQUENCE [LARGE SCALE GENOMIC DNA]</scope>
    <source>
        <strain evidence="12 13">CECT 7306</strain>
    </source>
</reference>
<sequence>MAVHASRDALRATLAARGAGSLTFLEQVHGADVAVVRGPAAAGAPDLPAVDAAVTATPGVALAVLVADCVPVLLADPAAGVVGVAHAGRRGAVAGTALRALAAMADLGARDVVAVLGPSICGRCYEVPAALRDEVAATAPVAASTTWDGAPALDVAAVVLAQLRDAGVAVEQVPGCTAERPDLWSFRRDGGASGRTAGLAWVPA</sequence>
<comment type="catalytic activity">
    <reaction evidence="11">
        <text>S-methyl-5'-thioadenosine + phosphate = 5-(methylsulfanyl)-alpha-D-ribose 1-phosphate + adenine</text>
        <dbReference type="Rhea" id="RHEA:11852"/>
        <dbReference type="ChEBI" id="CHEBI:16708"/>
        <dbReference type="ChEBI" id="CHEBI:17509"/>
        <dbReference type="ChEBI" id="CHEBI:43474"/>
        <dbReference type="ChEBI" id="CHEBI:58533"/>
        <dbReference type="EC" id="2.4.2.28"/>
    </reaction>
    <physiologicalReaction direction="left-to-right" evidence="11">
        <dbReference type="Rhea" id="RHEA:11853"/>
    </physiologicalReaction>
</comment>
<dbReference type="InterPro" id="IPR038371">
    <property type="entry name" value="Cu_polyphenol_OxRdtase_sf"/>
</dbReference>
<gene>
    <name evidence="12" type="ORF">EDC03_1678</name>
</gene>
<evidence type="ECO:0000256" key="10">
    <source>
        <dbReference type="ARBA" id="ARBA00048968"/>
    </source>
</evidence>
<dbReference type="AlphaFoldDB" id="A0A3N1HKL9"/>
<organism evidence="12 13">
    <name type="scientific">Pseudokineococcus lusitanus</name>
    <dbReference type="NCBI Taxonomy" id="763993"/>
    <lineage>
        <taxon>Bacteria</taxon>
        <taxon>Bacillati</taxon>
        <taxon>Actinomycetota</taxon>
        <taxon>Actinomycetes</taxon>
        <taxon>Kineosporiales</taxon>
        <taxon>Kineosporiaceae</taxon>
        <taxon>Pseudokineococcus</taxon>
    </lineage>
</organism>